<protein>
    <submittedName>
        <fullName evidence="1">Uncharacterized protein</fullName>
    </submittedName>
</protein>
<organism evidence="1 2">
    <name type="scientific">Roseicyclus mahoneyensis</name>
    <dbReference type="NCBI Taxonomy" id="164332"/>
    <lineage>
        <taxon>Bacteria</taxon>
        <taxon>Pseudomonadati</taxon>
        <taxon>Pseudomonadota</taxon>
        <taxon>Alphaproteobacteria</taxon>
        <taxon>Rhodobacterales</taxon>
        <taxon>Roseobacteraceae</taxon>
        <taxon>Roseicyclus</taxon>
    </lineage>
</organism>
<accession>A0A316GDV5</accession>
<gene>
    <name evidence="1" type="ORF">C7455_10983</name>
</gene>
<reference evidence="1 2" key="1">
    <citation type="submission" date="2018-05" db="EMBL/GenBank/DDBJ databases">
        <title>Genomic Encyclopedia of Type Strains, Phase IV (KMG-IV): sequencing the most valuable type-strain genomes for metagenomic binning, comparative biology and taxonomic classification.</title>
        <authorList>
            <person name="Goeker M."/>
        </authorList>
    </citation>
    <scope>NUCLEOTIDE SEQUENCE [LARGE SCALE GENOMIC DNA]</scope>
    <source>
        <strain evidence="1 2">DSM 16097</strain>
    </source>
</reference>
<sequence length="43" mass="4557">MMQDILPAPAPVVARPGGLLARLFPPLTPAQADVLARIKFPCC</sequence>
<dbReference type="EMBL" id="QGGW01000009">
    <property type="protein sequence ID" value="PWK59161.1"/>
    <property type="molecule type" value="Genomic_DNA"/>
</dbReference>
<evidence type="ECO:0000313" key="2">
    <source>
        <dbReference type="Proteomes" id="UP000245708"/>
    </source>
</evidence>
<dbReference type="Proteomes" id="UP000245708">
    <property type="component" value="Unassembled WGS sequence"/>
</dbReference>
<proteinExistence type="predicted"/>
<name>A0A316GDV5_9RHOB</name>
<dbReference type="RefSeq" id="WP_281269421.1">
    <property type="nucleotide sequence ID" value="NZ_QGGW01000009.1"/>
</dbReference>
<comment type="caution">
    <text evidence="1">The sequence shown here is derived from an EMBL/GenBank/DDBJ whole genome shotgun (WGS) entry which is preliminary data.</text>
</comment>
<dbReference type="AlphaFoldDB" id="A0A316GDV5"/>
<keyword evidence="2" id="KW-1185">Reference proteome</keyword>
<evidence type="ECO:0000313" key="1">
    <source>
        <dbReference type="EMBL" id="PWK59161.1"/>
    </source>
</evidence>